<organism evidence="2 3">
    <name type="scientific">Rhodoferax fermentans</name>
    <dbReference type="NCBI Taxonomy" id="28066"/>
    <lineage>
        <taxon>Bacteria</taxon>
        <taxon>Pseudomonadati</taxon>
        <taxon>Pseudomonadota</taxon>
        <taxon>Betaproteobacteria</taxon>
        <taxon>Burkholderiales</taxon>
        <taxon>Comamonadaceae</taxon>
        <taxon>Rhodoferax</taxon>
    </lineage>
</organism>
<dbReference type="SUPFAM" id="SSF54060">
    <property type="entry name" value="His-Me finger endonucleases"/>
    <property type="match status" value="1"/>
</dbReference>
<dbReference type="SUPFAM" id="SSF54171">
    <property type="entry name" value="DNA-binding domain"/>
    <property type="match status" value="1"/>
</dbReference>
<feature type="domain" description="HNH nuclease" evidence="1">
    <location>
        <begin position="53"/>
        <end position="95"/>
    </location>
</feature>
<dbReference type="AlphaFoldDB" id="A0A1T1AXK6"/>
<dbReference type="InterPro" id="IPR016177">
    <property type="entry name" value="DNA-bd_dom_sf"/>
</dbReference>
<dbReference type="Gene3D" id="1.20.5.2050">
    <property type="match status" value="1"/>
</dbReference>
<dbReference type="Proteomes" id="UP000190750">
    <property type="component" value="Unassembled WGS sequence"/>
</dbReference>
<gene>
    <name evidence="2" type="ORF">RF819_02655</name>
</gene>
<sequence>MTQAKLRELLNYDPLTGVFTWRETANNRLRPGDVAGSVRKSGYVNLGVGGKLYLAHRLAWLYVYGAWPSKELDHINENKSDNRIANLRDVNRSQNCQNIRLPKRNTSGVKGVYFDKRASLWHARVYHDGRHHCAGFHARLRDAAAAYAALAAKVHTHNPMALTS</sequence>
<accession>A0A1T1AXK6</accession>
<dbReference type="Pfam" id="PF13392">
    <property type="entry name" value="HNH_3"/>
    <property type="match status" value="1"/>
</dbReference>
<dbReference type="InterPro" id="IPR044925">
    <property type="entry name" value="His-Me_finger_sf"/>
</dbReference>
<dbReference type="EMBL" id="MTJN01000002">
    <property type="protein sequence ID" value="OOV08859.1"/>
    <property type="molecule type" value="Genomic_DNA"/>
</dbReference>
<dbReference type="GO" id="GO:0003677">
    <property type="term" value="F:DNA binding"/>
    <property type="evidence" value="ECO:0007669"/>
    <property type="project" value="InterPro"/>
</dbReference>
<comment type="caution">
    <text evidence="2">The sequence shown here is derived from an EMBL/GenBank/DDBJ whole genome shotgun (WGS) entry which is preliminary data.</text>
</comment>
<dbReference type="STRING" id="28066.RF819_02655"/>
<dbReference type="InterPro" id="IPR003615">
    <property type="entry name" value="HNH_nuc"/>
</dbReference>
<name>A0A1T1AXK6_RHOFE</name>
<evidence type="ECO:0000313" key="3">
    <source>
        <dbReference type="Proteomes" id="UP000190750"/>
    </source>
</evidence>
<protein>
    <recommendedName>
        <fullName evidence="1">HNH nuclease domain-containing protein</fullName>
    </recommendedName>
</protein>
<proteinExistence type="predicted"/>
<reference evidence="2 3" key="1">
    <citation type="submission" date="2017-01" db="EMBL/GenBank/DDBJ databases">
        <title>Genome sequencing of Rhodoferax fermentans JCM 7819.</title>
        <authorList>
            <person name="Kim Y.J."/>
            <person name="Farh M.E.-A."/>
            <person name="Yang D.-C."/>
        </authorList>
    </citation>
    <scope>NUCLEOTIDE SEQUENCE [LARGE SCALE GENOMIC DNA]</scope>
    <source>
        <strain evidence="2 3">JCM 7819</strain>
    </source>
</reference>
<evidence type="ECO:0000259" key="1">
    <source>
        <dbReference type="Pfam" id="PF13392"/>
    </source>
</evidence>
<dbReference type="Gene3D" id="3.90.75.20">
    <property type="match status" value="1"/>
</dbReference>
<keyword evidence="3" id="KW-1185">Reference proteome</keyword>
<evidence type="ECO:0000313" key="2">
    <source>
        <dbReference type="EMBL" id="OOV08859.1"/>
    </source>
</evidence>